<keyword evidence="1" id="KW-0217">Developmental protein</keyword>
<dbReference type="Proteomes" id="UP000663874">
    <property type="component" value="Unassembled WGS sequence"/>
</dbReference>
<evidence type="ECO:0000313" key="4">
    <source>
        <dbReference type="EMBL" id="CAF3720219.1"/>
    </source>
</evidence>
<dbReference type="Proteomes" id="UP000663889">
    <property type="component" value="Unassembled WGS sequence"/>
</dbReference>
<dbReference type="InterPro" id="IPR050387">
    <property type="entry name" value="Hedgehog_Signaling"/>
</dbReference>
<protein>
    <recommendedName>
        <fullName evidence="2">Hedgehog protein Hint domain-containing protein</fullName>
    </recommendedName>
</protein>
<dbReference type="PANTHER" id="PTHR11889:SF31">
    <property type="entry name" value="PROTEIN HEDGEHOG"/>
    <property type="match status" value="1"/>
</dbReference>
<proteinExistence type="predicted"/>
<dbReference type="EMBL" id="CAJNOU010000422">
    <property type="protein sequence ID" value="CAF0992862.1"/>
    <property type="molecule type" value="Genomic_DNA"/>
</dbReference>
<dbReference type="PRINTS" id="PR00632">
    <property type="entry name" value="SONICHHOG"/>
</dbReference>
<dbReference type="Gene3D" id="2.170.16.10">
    <property type="entry name" value="Hedgehog/Intein (Hint) domain"/>
    <property type="match status" value="1"/>
</dbReference>
<sequence length="156" mass="17880">MFRTITQLNYVSDKQIKIGDVLYVMSNGQLILSTVTNKIMKRKSGYYAPLTMSGTLFLNSIMNSCYDNVQNHGSTHFFSGLLRVYYYRLAQSWFINELFSHQQMEGVYVSYQKVFSLPADMSSRTTAHGSEEHHKLIVDSTFIAIPQPNDSTQRKA</sequence>
<dbReference type="InterPro" id="IPR036844">
    <property type="entry name" value="Hint_dom_sf"/>
</dbReference>
<dbReference type="GO" id="GO:0007267">
    <property type="term" value="P:cell-cell signaling"/>
    <property type="evidence" value="ECO:0007669"/>
    <property type="project" value="InterPro"/>
</dbReference>
<feature type="domain" description="Hedgehog protein Hint" evidence="2">
    <location>
        <begin position="8"/>
        <end position="106"/>
    </location>
</feature>
<dbReference type="AlphaFoldDB" id="A0A814GCA1"/>
<dbReference type="EMBL" id="CAJOBE010001162">
    <property type="protein sequence ID" value="CAF3720219.1"/>
    <property type="molecule type" value="Genomic_DNA"/>
</dbReference>
<dbReference type="InterPro" id="IPR001657">
    <property type="entry name" value="Hedgehog"/>
</dbReference>
<dbReference type="SUPFAM" id="SSF51294">
    <property type="entry name" value="Hedgehog/intein (Hint) domain"/>
    <property type="match status" value="1"/>
</dbReference>
<dbReference type="GO" id="GO:0016540">
    <property type="term" value="P:protein autoprocessing"/>
    <property type="evidence" value="ECO:0007669"/>
    <property type="project" value="InterPro"/>
</dbReference>
<accession>A0A814GCA1</accession>
<evidence type="ECO:0000313" key="3">
    <source>
        <dbReference type="EMBL" id="CAF0992862.1"/>
    </source>
</evidence>
<gene>
    <name evidence="4" type="ORF">FNK824_LOCUS10420</name>
    <name evidence="3" type="ORF">SEV965_LOCUS10366</name>
</gene>
<organism evidence="3 5">
    <name type="scientific">Rotaria sordida</name>
    <dbReference type="NCBI Taxonomy" id="392033"/>
    <lineage>
        <taxon>Eukaryota</taxon>
        <taxon>Metazoa</taxon>
        <taxon>Spiralia</taxon>
        <taxon>Gnathifera</taxon>
        <taxon>Rotifera</taxon>
        <taxon>Eurotatoria</taxon>
        <taxon>Bdelloidea</taxon>
        <taxon>Philodinida</taxon>
        <taxon>Philodinidae</taxon>
        <taxon>Rotaria</taxon>
    </lineage>
</organism>
<dbReference type="Pfam" id="PF01079">
    <property type="entry name" value="Hint"/>
    <property type="match status" value="1"/>
</dbReference>
<evidence type="ECO:0000259" key="2">
    <source>
        <dbReference type="Pfam" id="PF01079"/>
    </source>
</evidence>
<evidence type="ECO:0000313" key="5">
    <source>
        <dbReference type="Proteomes" id="UP000663889"/>
    </source>
</evidence>
<evidence type="ECO:0000256" key="1">
    <source>
        <dbReference type="ARBA" id="ARBA00022473"/>
    </source>
</evidence>
<dbReference type="InterPro" id="IPR001767">
    <property type="entry name" value="Hedgehog_Hint"/>
</dbReference>
<name>A0A814GCA1_9BILA</name>
<reference evidence="3" key="1">
    <citation type="submission" date="2021-02" db="EMBL/GenBank/DDBJ databases">
        <authorList>
            <person name="Nowell W R."/>
        </authorList>
    </citation>
    <scope>NUCLEOTIDE SEQUENCE</scope>
</reference>
<dbReference type="PANTHER" id="PTHR11889">
    <property type="entry name" value="HEDGEHOG"/>
    <property type="match status" value="1"/>
</dbReference>
<comment type="caution">
    <text evidence="3">The sequence shown here is derived from an EMBL/GenBank/DDBJ whole genome shotgun (WGS) entry which is preliminary data.</text>
</comment>